<dbReference type="InterPro" id="IPR016134">
    <property type="entry name" value="Dockerin_dom"/>
</dbReference>
<dbReference type="InterPro" id="IPR036116">
    <property type="entry name" value="FN3_sf"/>
</dbReference>
<comment type="caution">
    <text evidence="3">The sequence shown here is derived from an EMBL/GenBank/DDBJ whole genome shotgun (WGS) entry which is preliminary data.</text>
</comment>
<dbReference type="AlphaFoldDB" id="A0A811TBE1"/>
<dbReference type="GO" id="GO:0000272">
    <property type="term" value="P:polysaccharide catabolic process"/>
    <property type="evidence" value="ECO:0007669"/>
    <property type="project" value="InterPro"/>
</dbReference>
<evidence type="ECO:0000313" key="3">
    <source>
        <dbReference type="EMBL" id="CAD6492972.1"/>
    </source>
</evidence>
<proteinExistence type="predicted"/>
<dbReference type="CDD" id="cd14256">
    <property type="entry name" value="Dockerin_I"/>
    <property type="match status" value="1"/>
</dbReference>
<dbReference type="SUPFAM" id="SSF49265">
    <property type="entry name" value="Fibronectin type III"/>
    <property type="match status" value="1"/>
</dbReference>
<dbReference type="SUPFAM" id="SSF63446">
    <property type="entry name" value="Type I dockerin domain"/>
    <property type="match status" value="1"/>
</dbReference>
<accession>A0A811TBE1</accession>
<evidence type="ECO:0000313" key="4">
    <source>
        <dbReference type="Proteomes" id="UP000610373"/>
    </source>
</evidence>
<sequence>MKMNIEELLLFAILFLCLQISIVSAIDPIVENADAVWNSSLDTTPVNLTNTTSTALPRPLIEYPNATFNLELKECPEELTDKPDTTPPSSISNLQNTTGKTWINWTWTSPPDADFNYTMVYLSGTWQTNTSYHFYNATNLTPNTVYEIATHTIDEAGNINQTWINQTTKTEPYKGDVDRDGSITAEDAVMALEMAVGSIPPNEEADVNCDGRVTSLDALMILQMFA</sequence>
<dbReference type="InterPro" id="IPR013783">
    <property type="entry name" value="Ig-like_fold"/>
</dbReference>
<dbReference type="Gene3D" id="1.10.1330.10">
    <property type="entry name" value="Dockerin domain"/>
    <property type="match status" value="1"/>
</dbReference>
<dbReference type="GO" id="GO:0004553">
    <property type="term" value="F:hydrolase activity, hydrolyzing O-glycosyl compounds"/>
    <property type="evidence" value="ECO:0007669"/>
    <property type="project" value="InterPro"/>
</dbReference>
<dbReference type="Gene3D" id="2.60.40.10">
    <property type="entry name" value="Immunoglobulins"/>
    <property type="match status" value="1"/>
</dbReference>
<feature type="domain" description="Fibronectin type-III" evidence="1">
    <location>
        <begin position="87"/>
        <end position="173"/>
    </location>
</feature>
<gene>
    <name evidence="3" type="ORF">CHKLHMKO_00386</name>
</gene>
<reference evidence="3" key="1">
    <citation type="submission" date="2020-10" db="EMBL/GenBank/DDBJ databases">
        <authorList>
            <person name="Hahn C.J."/>
            <person name="Laso-Perez R."/>
            <person name="Vulcano F."/>
            <person name="Vaziourakis K.-M."/>
            <person name="Stokke R."/>
            <person name="Steen I.H."/>
            <person name="Teske A."/>
            <person name="Boetius A."/>
            <person name="Liebeke M."/>
            <person name="Amann R."/>
            <person name="Knittel K."/>
        </authorList>
    </citation>
    <scope>NUCLEOTIDE SEQUENCE</scope>
    <source>
        <strain evidence="3">Gfbio:e3339647-f889-4370-9287-4fb5cb688e4c:AG392O15_GoMArc1</strain>
    </source>
</reference>
<dbReference type="EMBL" id="CAJHIO010000022">
    <property type="protein sequence ID" value="CAD6492972.1"/>
    <property type="molecule type" value="Genomic_DNA"/>
</dbReference>
<dbReference type="InterPro" id="IPR002105">
    <property type="entry name" value="Dockerin_1_rpt"/>
</dbReference>
<dbReference type="PROSITE" id="PS50853">
    <property type="entry name" value="FN3"/>
    <property type="match status" value="1"/>
</dbReference>
<evidence type="ECO:0000259" key="1">
    <source>
        <dbReference type="PROSITE" id="PS50853"/>
    </source>
</evidence>
<evidence type="ECO:0008006" key="5">
    <source>
        <dbReference type="Google" id="ProtNLM"/>
    </source>
</evidence>
<evidence type="ECO:0000259" key="2">
    <source>
        <dbReference type="PROSITE" id="PS51766"/>
    </source>
</evidence>
<dbReference type="PROSITE" id="PS51766">
    <property type="entry name" value="DOCKERIN"/>
    <property type="match status" value="1"/>
</dbReference>
<dbReference type="InterPro" id="IPR003961">
    <property type="entry name" value="FN3_dom"/>
</dbReference>
<organism evidence="3 4">
    <name type="scientific">Candidatus Argoarchaeum ethanivorans</name>
    <dbReference type="NCBI Taxonomy" id="2608793"/>
    <lineage>
        <taxon>Archaea</taxon>
        <taxon>Methanobacteriati</taxon>
        <taxon>Methanobacteriota</taxon>
        <taxon>Stenosarchaea group</taxon>
        <taxon>Methanomicrobia</taxon>
        <taxon>Methanosarcinales</taxon>
        <taxon>Methanosarcinales incertae sedis</taxon>
        <taxon>GOM Arc I cluster</taxon>
        <taxon>Candidatus Argoarchaeum</taxon>
    </lineage>
</organism>
<name>A0A811TBE1_9EURY</name>
<dbReference type="Proteomes" id="UP000610373">
    <property type="component" value="Unassembled WGS sequence"/>
</dbReference>
<protein>
    <recommendedName>
        <fullName evidence="5">Dockerin domain-containing protein</fullName>
    </recommendedName>
</protein>
<feature type="domain" description="Dockerin" evidence="2">
    <location>
        <begin position="170"/>
        <end position="226"/>
    </location>
</feature>
<dbReference type="Pfam" id="PF00404">
    <property type="entry name" value="Dockerin_1"/>
    <property type="match status" value="1"/>
</dbReference>
<dbReference type="InterPro" id="IPR036439">
    <property type="entry name" value="Dockerin_dom_sf"/>
</dbReference>